<comment type="caution">
    <text evidence="1">The sequence shown here is derived from an EMBL/GenBank/DDBJ whole genome shotgun (WGS) entry which is preliminary data.</text>
</comment>
<evidence type="ECO:0000313" key="1">
    <source>
        <dbReference type="EMBL" id="RYR63866.1"/>
    </source>
</evidence>
<dbReference type="PANTHER" id="PTHR48054">
    <property type="entry name" value="RECEPTOR KINASE-LIKE PROTEIN XA21"/>
    <property type="match status" value="1"/>
</dbReference>
<gene>
    <name evidence="1" type="ORF">Ahy_A04g021619</name>
</gene>
<dbReference type="SUPFAM" id="SSF52058">
    <property type="entry name" value="L domain-like"/>
    <property type="match status" value="1"/>
</dbReference>
<dbReference type="EMBL" id="SDMP01000004">
    <property type="protein sequence ID" value="RYR63866.1"/>
    <property type="molecule type" value="Genomic_DNA"/>
</dbReference>
<dbReference type="InterPro" id="IPR001611">
    <property type="entry name" value="Leu-rich_rpt"/>
</dbReference>
<reference evidence="1 2" key="1">
    <citation type="submission" date="2019-01" db="EMBL/GenBank/DDBJ databases">
        <title>Sequencing of cultivated peanut Arachis hypogaea provides insights into genome evolution and oil improvement.</title>
        <authorList>
            <person name="Chen X."/>
        </authorList>
    </citation>
    <scope>NUCLEOTIDE SEQUENCE [LARGE SCALE GENOMIC DNA]</scope>
    <source>
        <strain evidence="2">cv. Fuhuasheng</strain>
        <tissue evidence="1">Leaves</tissue>
    </source>
</reference>
<name>A0A445DLF5_ARAHY</name>
<protein>
    <submittedName>
        <fullName evidence="1">Uncharacterized protein</fullName>
    </submittedName>
</protein>
<evidence type="ECO:0000313" key="2">
    <source>
        <dbReference type="Proteomes" id="UP000289738"/>
    </source>
</evidence>
<dbReference type="InterPro" id="IPR052592">
    <property type="entry name" value="LRR-RLK"/>
</dbReference>
<dbReference type="InterPro" id="IPR032675">
    <property type="entry name" value="LRR_dom_sf"/>
</dbReference>
<accession>A0A445DLF5</accession>
<organism evidence="1 2">
    <name type="scientific">Arachis hypogaea</name>
    <name type="common">Peanut</name>
    <dbReference type="NCBI Taxonomy" id="3818"/>
    <lineage>
        <taxon>Eukaryota</taxon>
        <taxon>Viridiplantae</taxon>
        <taxon>Streptophyta</taxon>
        <taxon>Embryophyta</taxon>
        <taxon>Tracheophyta</taxon>
        <taxon>Spermatophyta</taxon>
        <taxon>Magnoliopsida</taxon>
        <taxon>eudicotyledons</taxon>
        <taxon>Gunneridae</taxon>
        <taxon>Pentapetalae</taxon>
        <taxon>rosids</taxon>
        <taxon>fabids</taxon>
        <taxon>Fabales</taxon>
        <taxon>Fabaceae</taxon>
        <taxon>Papilionoideae</taxon>
        <taxon>50 kb inversion clade</taxon>
        <taxon>dalbergioids sensu lato</taxon>
        <taxon>Dalbergieae</taxon>
        <taxon>Pterocarpus clade</taxon>
        <taxon>Arachis</taxon>
    </lineage>
</organism>
<dbReference type="PANTHER" id="PTHR48054:SF94">
    <property type="entry name" value="LEUCINE-RICH REPEAT RECEPTOR-LIKE PROTEIN FASCIATED EAR2"/>
    <property type="match status" value="1"/>
</dbReference>
<dbReference type="Gene3D" id="3.80.10.10">
    <property type="entry name" value="Ribonuclease Inhibitor"/>
    <property type="match status" value="1"/>
</dbReference>
<dbReference type="Pfam" id="PF00560">
    <property type="entry name" value="LRR_1"/>
    <property type="match status" value="2"/>
</dbReference>
<keyword evidence="2" id="KW-1185">Reference proteome</keyword>
<dbReference type="AlphaFoldDB" id="A0A445DLF5"/>
<dbReference type="Proteomes" id="UP000289738">
    <property type="component" value="Chromosome A04"/>
</dbReference>
<dbReference type="STRING" id="3818.A0A445DLF5"/>
<proteinExistence type="predicted"/>
<sequence>MGRKLTLANRGVGGCRVIWFTAGERRAEVWRAVLDSVQSKGLFVTCGVASLKADKWGNKIIINKLKRRRFKESFKKTKLFFKTALKISKTASEGVRDEDRCYSWHSQGLYLRFMKQDHSIQNDVGVTFERLRTLTLFGNRFKGNIPDDYADLHTLWKINSSSNALSGSIPEFIGDLPNIRFLDLSKNGFNGEIPSALFVTIYKNKDGWCYL</sequence>